<dbReference type="RefSeq" id="WP_171972450.1">
    <property type="nucleotide sequence ID" value="NZ_FPAM01000008.1"/>
</dbReference>
<evidence type="ECO:0000256" key="2">
    <source>
        <dbReference type="SAM" id="SignalP"/>
    </source>
</evidence>
<evidence type="ECO:0000313" key="3">
    <source>
        <dbReference type="EMBL" id="OKS84663.1"/>
    </source>
</evidence>
<dbReference type="PROSITE" id="PS51257">
    <property type="entry name" value="PROKAR_LIPOPROTEIN"/>
    <property type="match status" value="1"/>
</dbReference>
<evidence type="ECO:0008006" key="5">
    <source>
        <dbReference type="Google" id="ProtNLM"/>
    </source>
</evidence>
<accession>A0A1Q5ZSE1</accession>
<keyword evidence="4" id="KW-1185">Reference proteome</keyword>
<evidence type="ECO:0000313" key="4">
    <source>
        <dbReference type="Proteomes" id="UP000186720"/>
    </source>
</evidence>
<dbReference type="EMBL" id="MPPL01000001">
    <property type="protein sequence ID" value="OKS84663.1"/>
    <property type="molecule type" value="Genomic_DNA"/>
</dbReference>
<gene>
    <name evidence="3" type="ORF">RG47T_0095</name>
</gene>
<dbReference type="Proteomes" id="UP000186720">
    <property type="component" value="Unassembled WGS sequence"/>
</dbReference>
<feature type="signal peptide" evidence="2">
    <location>
        <begin position="1"/>
        <end position="25"/>
    </location>
</feature>
<sequence>MKKTFFSIALLFTLAASLSSCFVNRDPHGRRSDRGRSYPHDEHHDDGHHDR</sequence>
<reference evidence="3 4" key="1">
    <citation type="submission" date="2016-11" db="EMBL/GenBank/DDBJ databases">
        <title>Whole Genome Sequencing of Mucilaginibacter polytrichastri RG4-7(T) isolated from the moss sample.</title>
        <authorList>
            <person name="Li Y."/>
        </authorList>
    </citation>
    <scope>NUCLEOTIDE SEQUENCE [LARGE SCALE GENOMIC DNA]</scope>
    <source>
        <strain evidence="3 4">RG4-7</strain>
    </source>
</reference>
<feature type="chain" id="PRO_5010199428" description="Lipoprotein" evidence="2">
    <location>
        <begin position="26"/>
        <end position="51"/>
    </location>
</feature>
<dbReference type="AlphaFoldDB" id="A0A1Q5ZSE1"/>
<feature type="region of interest" description="Disordered" evidence="1">
    <location>
        <begin position="23"/>
        <end position="51"/>
    </location>
</feature>
<protein>
    <recommendedName>
        <fullName evidence="5">Lipoprotein</fullName>
    </recommendedName>
</protein>
<keyword evidence="2" id="KW-0732">Signal</keyword>
<name>A0A1Q5ZSE1_9SPHI</name>
<comment type="caution">
    <text evidence="3">The sequence shown here is derived from an EMBL/GenBank/DDBJ whole genome shotgun (WGS) entry which is preliminary data.</text>
</comment>
<evidence type="ECO:0000256" key="1">
    <source>
        <dbReference type="SAM" id="MobiDB-lite"/>
    </source>
</evidence>
<feature type="compositionally biased region" description="Basic and acidic residues" evidence="1">
    <location>
        <begin position="25"/>
        <end position="51"/>
    </location>
</feature>
<organism evidence="3 4">
    <name type="scientific">Mucilaginibacter polytrichastri</name>
    <dbReference type="NCBI Taxonomy" id="1302689"/>
    <lineage>
        <taxon>Bacteria</taxon>
        <taxon>Pseudomonadati</taxon>
        <taxon>Bacteroidota</taxon>
        <taxon>Sphingobacteriia</taxon>
        <taxon>Sphingobacteriales</taxon>
        <taxon>Sphingobacteriaceae</taxon>
        <taxon>Mucilaginibacter</taxon>
    </lineage>
</organism>
<proteinExistence type="predicted"/>